<gene>
    <name evidence="10" type="ORF">SAMN05660964_02790</name>
</gene>
<dbReference type="GO" id="GO:0008728">
    <property type="term" value="F:GTP diphosphokinase activity"/>
    <property type="evidence" value="ECO:0007669"/>
    <property type="project" value="TreeGrafter"/>
</dbReference>
<dbReference type="InterPro" id="IPR012676">
    <property type="entry name" value="TGS-like"/>
</dbReference>
<dbReference type="Gene3D" id="3.30.70.260">
    <property type="match status" value="1"/>
</dbReference>
<dbReference type="SUPFAM" id="SSF109604">
    <property type="entry name" value="HD-domain/PDEase-like"/>
    <property type="match status" value="1"/>
</dbReference>
<comment type="catalytic activity">
    <reaction evidence="5">
        <text>guanosine 3',5'-bis(diphosphate) + H2O = GDP + diphosphate + H(+)</text>
        <dbReference type="Rhea" id="RHEA:14253"/>
        <dbReference type="ChEBI" id="CHEBI:15377"/>
        <dbReference type="ChEBI" id="CHEBI:15378"/>
        <dbReference type="ChEBI" id="CHEBI:33019"/>
        <dbReference type="ChEBI" id="CHEBI:58189"/>
        <dbReference type="ChEBI" id="CHEBI:77828"/>
        <dbReference type="EC" id="3.1.7.2"/>
    </reaction>
</comment>
<dbReference type="FunFam" id="3.10.20.30:FF:000002">
    <property type="entry name" value="GTP pyrophosphokinase (RelA/SpoT)"/>
    <property type="match status" value="1"/>
</dbReference>
<dbReference type="Pfam" id="PF04607">
    <property type="entry name" value="RelA_SpoT"/>
    <property type="match status" value="1"/>
</dbReference>
<evidence type="ECO:0000256" key="6">
    <source>
        <dbReference type="SAM" id="MobiDB-lite"/>
    </source>
</evidence>
<dbReference type="AlphaFoldDB" id="A0A1H4F1G8"/>
<organism evidence="10 11">
    <name type="scientific">Thiothrix caldifontis</name>
    <dbReference type="NCBI Taxonomy" id="525918"/>
    <lineage>
        <taxon>Bacteria</taxon>
        <taxon>Pseudomonadati</taxon>
        <taxon>Pseudomonadota</taxon>
        <taxon>Gammaproteobacteria</taxon>
        <taxon>Thiotrichales</taxon>
        <taxon>Thiotrichaceae</taxon>
        <taxon>Thiothrix</taxon>
    </lineage>
</organism>
<evidence type="ECO:0000256" key="4">
    <source>
        <dbReference type="ARBA" id="ARBA00024387"/>
    </source>
</evidence>
<dbReference type="Proteomes" id="UP000199397">
    <property type="component" value="Unassembled WGS sequence"/>
</dbReference>
<keyword evidence="2" id="KW-0378">Hydrolase</keyword>
<dbReference type="SMART" id="SM00471">
    <property type="entry name" value="HDc"/>
    <property type="match status" value="1"/>
</dbReference>
<evidence type="ECO:0000256" key="1">
    <source>
        <dbReference type="ARBA" id="ARBA00007476"/>
    </source>
</evidence>
<dbReference type="InterPro" id="IPR012675">
    <property type="entry name" value="Beta-grasp_dom_sf"/>
</dbReference>
<dbReference type="SUPFAM" id="SSF55021">
    <property type="entry name" value="ACT-like"/>
    <property type="match status" value="1"/>
</dbReference>
<dbReference type="GO" id="GO:0015970">
    <property type="term" value="P:guanosine tetraphosphate biosynthetic process"/>
    <property type="evidence" value="ECO:0007669"/>
    <property type="project" value="UniProtKB-UniPathway"/>
</dbReference>
<dbReference type="FunFam" id="1.10.3210.10:FF:000001">
    <property type="entry name" value="GTP pyrophosphokinase RelA"/>
    <property type="match status" value="1"/>
</dbReference>
<feature type="compositionally biased region" description="Low complexity" evidence="6">
    <location>
        <begin position="32"/>
        <end position="58"/>
    </location>
</feature>
<dbReference type="PROSITE" id="PS51880">
    <property type="entry name" value="TGS"/>
    <property type="match status" value="1"/>
</dbReference>
<dbReference type="Pfam" id="PF13291">
    <property type="entry name" value="ACT_4"/>
    <property type="match status" value="1"/>
</dbReference>
<dbReference type="RefSeq" id="WP_093069595.1">
    <property type="nucleotide sequence ID" value="NZ_FNQP01000018.1"/>
</dbReference>
<evidence type="ECO:0000313" key="11">
    <source>
        <dbReference type="Proteomes" id="UP000199397"/>
    </source>
</evidence>
<dbReference type="InterPro" id="IPR007685">
    <property type="entry name" value="RelA_SpoT"/>
</dbReference>
<dbReference type="Gene3D" id="3.10.20.30">
    <property type="match status" value="1"/>
</dbReference>
<evidence type="ECO:0000259" key="7">
    <source>
        <dbReference type="PROSITE" id="PS51671"/>
    </source>
</evidence>
<dbReference type="PROSITE" id="PS51831">
    <property type="entry name" value="HD"/>
    <property type="match status" value="1"/>
</dbReference>
<comment type="similarity">
    <text evidence="1">Belongs to the RelA/SpoT family.</text>
</comment>
<feature type="domain" description="HD" evidence="8">
    <location>
        <begin position="122"/>
        <end position="222"/>
    </location>
</feature>
<dbReference type="EMBL" id="FNQP01000018">
    <property type="protein sequence ID" value="SEA91049.1"/>
    <property type="molecule type" value="Genomic_DNA"/>
</dbReference>
<proteinExistence type="inferred from homology"/>
<dbReference type="PANTHER" id="PTHR21262:SF36">
    <property type="entry name" value="BIFUNCTIONAL (P)PPGPP SYNTHASE_HYDROLASE SPOT"/>
    <property type="match status" value="1"/>
</dbReference>
<dbReference type="Gene3D" id="3.30.460.10">
    <property type="entry name" value="Beta Polymerase, domain 2"/>
    <property type="match status" value="1"/>
</dbReference>
<dbReference type="CDD" id="cd00077">
    <property type="entry name" value="HDc"/>
    <property type="match status" value="1"/>
</dbReference>
<dbReference type="InterPro" id="IPR043519">
    <property type="entry name" value="NT_sf"/>
</dbReference>
<dbReference type="InterPro" id="IPR002912">
    <property type="entry name" value="ACT_dom"/>
</dbReference>
<protein>
    <recommendedName>
        <fullName evidence="4">guanosine-3',5'-bis(diphosphate) 3'-diphosphatase</fullName>
        <ecNumber evidence="4">3.1.7.2</ecNumber>
    </recommendedName>
</protein>
<accession>A0A1H4F1G8</accession>
<dbReference type="Pfam" id="PF02824">
    <property type="entry name" value="TGS"/>
    <property type="match status" value="1"/>
</dbReference>
<evidence type="ECO:0000256" key="2">
    <source>
        <dbReference type="ARBA" id="ARBA00022801"/>
    </source>
</evidence>
<sequence length="645" mass="72917">MSDDNAYREPAPNNERGDESSNMGDGFHEFSEPSSAAPEPVVPPESSADPSEPLMENAEPPPELPEPAPKPTISHNIFRANNLMQLVERYMSPADSRKVYDAFLLAAEKHEGQMRADKVTPYITHPLEVARTLALWYLDVDTVCAALLHDVPEDTDCTNEEIVAKFGATVGHLVGGVTKLKRNDALPTKQAVTIASYRKMMQAMTQDFRVVLVKLADRLHNMKTLGNVEPDKRRRVARETSTTYVTLARRMGMNIIRRELQWLSFQGLYPWRSSIMERALETYLQANEEKHEQIFKSITDALEISIPSSSVLVWEKNLFRVYEQCRRKKVGFRQQCDLLEISVQVAEVEECYRALGIIHSLFKPRMGMVRDFIAAPRAYGFQSLQTTVTASNGQVVRFQIQTREMYQVAQLGVAARWNHASGTRTYTQGVFDSWIEQVKEFDSQAQNPDEFYAAMQGDMFQTEIYAYTPEGDVKELPRGATLVDFAYAVHTELGHRCQKAKVDGVERALRSRVPNNMATIEIICGDEPSPDVGWLNFVKTSKALYAIRSWLRQHNALPEWGENGVGQKLLAGIVMEVRDVKGMLRQITKCLDGLDVNIVDLKISGEGRIKQDAFTIQVDDQGHLQEVIRQLKHIPNVLDVSKLTK</sequence>
<dbReference type="PANTHER" id="PTHR21262">
    <property type="entry name" value="GUANOSINE-3',5'-BIS DIPHOSPHATE 3'-PYROPHOSPHOHYDROLASE"/>
    <property type="match status" value="1"/>
</dbReference>
<dbReference type="InterPro" id="IPR006674">
    <property type="entry name" value="HD_domain"/>
</dbReference>
<feature type="domain" description="ACT" evidence="7">
    <location>
        <begin position="572"/>
        <end position="645"/>
    </location>
</feature>
<feature type="domain" description="TGS" evidence="9">
    <location>
        <begin position="462"/>
        <end position="524"/>
    </location>
</feature>
<dbReference type="Gene3D" id="1.10.3210.10">
    <property type="entry name" value="Hypothetical protein af1432"/>
    <property type="match status" value="1"/>
</dbReference>
<feature type="region of interest" description="Disordered" evidence="6">
    <location>
        <begin position="1"/>
        <end position="74"/>
    </location>
</feature>
<feature type="compositionally biased region" description="Pro residues" evidence="6">
    <location>
        <begin position="59"/>
        <end position="70"/>
    </location>
</feature>
<evidence type="ECO:0000259" key="9">
    <source>
        <dbReference type="PROSITE" id="PS51880"/>
    </source>
</evidence>
<dbReference type="InterPro" id="IPR045865">
    <property type="entry name" value="ACT-like_dom_sf"/>
</dbReference>
<dbReference type="EC" id="3.1.7.2" evidence="4"/>
<evidence type="ECO:0000256" key="3">
    <source>
        <dbReference type="ARBA" id="ARBA00024329"/>
    </source>
</evidence>
<dbReference type="GO" id="GO:0042594">
    <property type="term" value="P:response to starvation"/>
    <property type="evidence" value="ECO:0007669"/>
    <property type="project" value="TreeGrafter"/>
</dbReference>
<dbReference type="Pfam" id="PF13328">
    <property type="entry name" value="HD_4"/>
    <property type="match status" value="1"/>
</dbReference>
<dbReference type="SMART" id="SM00954">
    <property type="entry name" value="RelA_SpoT"/>
    <property type="match status" value="1"/>
</dbReference>
<comment type="pathway">
    <text evidence="3">Purine metabolism; ppGpp biosynthesis; ppGpp from GDP: step 1/1.</text>
</comment>
<reference evidence="10 11" key="1">
    <citation type="submission" date="2016-10" db="EMBL/GenBank/DDBJ databases">
        <authorList>
            <person name="de Groot N.N."/>
        </authorList>
    </citation>
    <scope>NUCLEOTIDE SEQUENCE [LARGE SCALE GENOMIC DNA]</scope>
    <source>
        <strain evidence="10 11">DSM 21228</strain>
    </source>
</reference>
<dbReference type="GO" id="GO:0005886">
    <property type="term" value="C:plasma membrane"/>
    <property type="evidence" value="ECO:0007669"/>
    <property type="project" value="TreeGrafter"/>
</dbReference>
<dbReference type="GO" id="GO:0008893">
    <property type="term" value="F:guanosine-3',5'-bis(diphosphate) 3'-diphosphatase activity"/>
    <property type="evidence" value="ECO:0007669"/>
    <property type="project" value="UniProtKB-EC"/>
</dbReference>
<dbReference type="UniPathway" id="UPA00908">
    <property type="reaction ID" value="UER00886"/>
</dbReference>
<keyword evidence="11" id="KW-1185">Reference proteome</keyword>
<evidence type="ECO:0000259" key="8">
    <source>
        <dbReference type="PROSITE" id="PS51831"/>
    </source>
</evidence>
<dbReference type="OrthoDB" id="9805041at2"/>
<name>A0A1H4F1G8_9GAMM</name>
<dbReference type="SUPFAM" id="SSF81301">
    <property type="entry name" value="Nucleotidyltransferase"/>
    <property type="match status" value="1"/>
</dbReference>
<dbReference type="PROSITE" id="PS51671">
    <property type="entry name" value="ACT"/>
    <property type="match status" value="1"/>
</dbReference>
<dbReference type="SUPFAM" id="SSF81271">
    <property type="entry name" value="TGS-like"/>
    <property type="match status" value="1"/>
</dbReference>
<evidence type="ECO:0000313" key="10">
    <source>
        <dbReference type="EMBL" id="SEA91049.1"/>
    </source>
</evidence>
<dbReference type="CDD" id="cd05399">
    <property type="entry name" value="NT_Rel-Spo_like"/>
    <property type="match status" value="1"/>
</dbReference>
<evidence type="ECO:0000256" key="5">
    <source>
        <dbReference type="ARBA" id="ARBA00047968"/>
    </source>
</evidence>
<dbReference type="InterPro" id="IPR004095">
    <property type="entry name" value="TGS"/>
</dbReference>
<dbReference type="CDD" id="cd04876">
    <property type="entry name" value="ACT_RelA-SpoT"/>
    <property type="match status" value="1"/>
</dbReference>
<dbReference type="InterPro" id="IPR003607">
    <property type="entry name" value="HD/PDEase_dom"/>
</dbReference>
<dbReference type="STRING" id="525918.SAMN05660964_02790"/>